<evidence type="ECO:0000313" key="2">
    <source>
        <dbReference type="Proteomes" id="UP000800096"/>
    </source>
</evidence>
<dbReference type="EMBL" id="ML979133">
    <property type="protein sequence ID" value="KAF1919053.1"/>
    <property type="molecule type" value="Genomic_DNA"/>
</dbReference>
<dbReference type="AlphaFoldDB" id="A0A6A5QUC0"/>
<name>A0A6A5QUC0_AMPQU</name>
<reference evidence="1" key="1">
    <citation type="journal article" date="2020" name="Stud. Mycol.">
        <title>101 Dothideomycetes genomes: a test case for predicting lifestyles and emergence of pathogens.</title>
        <authorList>
            <person name="Haridas S."/>
            <person name="Albert R."/>
            <person name="Binder M."/>
            <person name="Bloem J."/>
            <person name="Labutti K."/>
            <person name="Salamov A."/>
            <person name="Andreopoulos B."/>
            <person name="Baker S."/>
            <person name="Barry K."/>
            <person name="Bills G."/>
            <person name="Bluhm B."/>
            <person name="Cannon C."/>
            <person name="Castanera R."/>
            <person name="Culley D."/>
            <person name="Daum C."/>
            <person name="Ezra D."/>
            <person name="Gonzalez J."/>
            <person name="Henrissat B."/>
            <person name="Kuo A."/>
            <person name="Liang C."/>
            <person name="Lipzen A."/>
            <person name="Lutzoni F."/>
            <person name="Magnuson J."/>
            <person name="Mondo S."/>
            <person name="Nolan M."/>
            <person name="Ohm R."/>
            <person name="Pangilinan J."/>
            <person name="Park H.-J."/>
            <person name="Ramirez L."/>
            <person name="Alfaro M."/>
            <person name="Sun H."/>
            <person name="Tritt A."/>
            <person name="Yoshinaga Y."/>
            <person name="Zwiers L.-H."/>
            <person name="Turgeon B."/>
            <person name="Goodwin S."/>
            <person name="Spatafora J."/>
            <person name="Crous P."/>
            <person name="Grigoriev I."/>
        </authorList>
    </citation>
    <scope>NUCLEOTIDE SEQUENCE</scope>
    <source>
        <strain evidence="1">HMLAC05119</strain>
    </source>
</reference>
<dbReference type="Proteomes" id="UP000800096">
    <property type="component" value="Unassembled WGS sequence"/>
</dbReference>
<evidence type="ECO:0000313" key="1">
    <source>
        <dbReference type="EMBL" id="KAF1919053.1"/>
    </source>
</evidence>
<protein>
    <submittedName>
        <fullName evidence="1">Uncharacterized protein</fullName>
    </submittedName>
</protein>
<keyword evidence="2" id="KW-1185">Reference proteome</keyword>
<sequence length="335" mass="37819">MRAAETLAKPRHMTSYSSSVYHCEDMNEILGWHRLSLESADGNTPLPPRENSHSTQIIDQSVGTRDKAMGVLQTWHFTLFKHRLANNKPKNGISHHLLVHSLHTTISPITWDKCPFPENPHTIHLFFSLTTGDFSPIDTAYVTSLQLLAAGVLESVATTLPNERWNCYRSYHPSEHVASKYEDPKPGFELVAHGQTPMTSIQVPVCVCSRCVSERHADPELTTAARLDSLVPELERVKEGFEKLAETSEERVNFILPGLSKQVERAGTAYFTFKIMSRPCQVPESVEGLSLKLNEIESLVERGGLEREDAQAEHWKKAQIKKSEVDALERQKHYE</sequence>
<gene>
    <name evidence="1" type="ORF">BDU57DRAFT_527152</name>
</gene>
<organism evidence="1 2">
    <name type="scientific">Ampelomyces quisqualis</name>
    <name type="common">Powdery mildew agent</name>
    <dbReference type="NCBI Taxonomy" id="50730"/>
    <lineage>
        <taxon>Eukaryota</taxon>
        <taxon>Fungi</taxon>
        <taxon>Dikarya</taxon>
        <taxon>Ascomycota</taxon>
        <taxon>Pezizomycotina</taxon>
        <taxon>Dothideomycetes</taxon>
        <taxon>Pleosporomycetidae</taxon>
        <taxon>Pleosporales</taxon>
        <taxon>Pleosporineae</taxon>
        <taxon>Phaeosphaeriaceae</taxon>
        <taxon>Ampelomyces</taxon>
    </lineage>
</organism>
<accession>A0A6A5QUC0</accession>
<proteinExistence type="predicted"/>